<sequence length="119" mass="12972">MDKEILNYVIEKTQELMSASSCSSEAKKAAQTWLDAIGSEEETAETKKYIEELEAAVTTIDNLISFAESDHGIQVFGADTAKAIATHAKEIKSYGEKYCDCPACAAAVAIIEKKDNFLK</sequence>
<accession>A0ABW8T8S1</accession>
<dbReference type="EMBL" id="JBJHZZ010000012">
    <property type="protein sequence ID" value="MFL0248045.1"/>
    <property type="molecule type" value="Genomic_DNA"/>
</dbReference>
<protein>
    <submittedName>
        <fullName evidence="1">Molecular chaperone Hsp90</fullName>
    </submittedName>
</protein>
<reference evidence="1 2" key="1">
    <citation type="submission" date="2024-11" db="EMBL/GenBank/DDBJ databases">
        <authorList>
            <person name="Heng Y.C."/>
            <person name="Lim A.C.H."/>
            <person name="Lee J.K.Y."/>
            <person name="Kittelmann S."/>
        </authorList>
    </citation>
    <scope>NUCLEOTIDE SEQUENCE [LARGE SCALE GENOMIC DNA]</scope>
    <source>
        <strain evidence="1 2">WILCCON 0185</strain>
    </source>
</reference>
<proteinExistence type="predicted"/>
<evidence type="ECO:0000313" key="2">
    <source>
        <dbReference type="Proteomes" id="UP001623591"/>
    </source>
</evidence>
<comment type="caution">
    <text evidence="1">The sequence shown here is derived from an EMBL/GenBank/DDBJ whole genome shotgun (WGS) entry which is preliminary data.</text>
</comment>
<dbReference type="RefSeq" id="WP_406770476.1">
    <property type="nucleotide sequence ID" value="NZ_JBJHZZ010000012.1"/>
</dbReference>
<name>A0ABW8T8S1_9CLOT</name>
<evidence type="ECO:0000313" key="1">
    <source>
        <dbReference type="EMBL" id="MFL0248045.1"/>
    </source>
</evidence>
<organism evidence="1 2">
    <name type="scientific">Candidatus Clostridium stratigraminis</name>
    <dbReference type="NCBI Taxonomy" id="3381661"/>
    <lineage>
        <taxon>Bacteria</taxon>
        <taxon>Bacillati</taxon>
        <taxon>Bacillota</taxon>
        <taxon>Clostridia</taxon>
        <taxon>Eubacteriales</taxon>
        <taxon>Clostridiaceae</taxon>
        <taxon>Clostridium</taxon>
    </lineage>
</organism>
<dbReference type="Proteomes" id="UP001623591">
    <property type="component" value="Unassembled WGS sequence"/>
</dbReference>
<gene>
    <name evidence="1" type="ORF">ACJDUG_13835</name>
</gene>
<keyword evidence="2" id="KW-1185">Reference proteome</keyword>